<dbReference type="FunFam" id="3.40.630.30:FF:000067">
    <property type="entry name" value="Histone acetyltransferase"/>
    <property type="match status" value="1"/>
</dbReference>
<feature type="domain" description="MYST-type HAT" evidence="16">
    <location>
        <begin position="18"/>
        <end position="363"/>
    </location>
</feature>
<evidence type="ECO:0000256" key="8">
    <source>
        <dbReference type="ARBA" id="ARBA00022990"/>
    </source>
</evidence>
<evidence type="ECO:0000256" key="10">
    <source>
        <dbReference type="ARBA" id="ARBA00023163"/>
    </source>
</evidence>
<dbReference type="PANTHER" id="PTHR10615:SF219">
    <property type="entry name" value="HISTONE ACETYLTRANSFERASE KAT5"/>
    <property type="match status" value="1"/>
</dbReference>
<feature type="region of interest" description="Disordered" evidence="15">
    <location>
        <begin position="242"/>
        <end position="263"/>
    </location>
</feature>
<organism evidence="17 18">
    <name type="scientific">Ajellomyces capsulatus</name>
    <name type="common">Darling's disease fungus</name>
    <name type="synonym">Histoplasma capsulatum</name>
    <dbReference type="NCBI Taxonomy" id="5037"/>
    <lineage>
        <taxon>Eukaryota</taxon>
        <taxon>Fungi</taxon>
        <taxon>Dikarya</taxon>
        <taxon>Ascomycota</taxon>
        <taxon>Pezizomycotina</taxon>
        <taxon>Eurotiomycetes</taxon>
        <taxon>Eurotiomycetidae</taxon>
        <taxon>Onygenales</taxon>
        <taxon>Ajellomycetaceae</taxon>
        <taxon>Histoplasma</taxon>
    </lineage>
</organism>
<sequence length="377" mass="42463">MPANEHAVASSASSKPPSPDRNVKSVVLGNIRFKTWFHSLYPEELVGKDTDRVYVCRWCFRYSCDKDAYLGHTRFCEHRSSPPGTKVYDWRGYSVWEIDGEDHKLYAQNLSLFAKLFLDHKSVFFDVSSFLYYILVFTNPQDANDYHVLGYFSKEKMSWDANNLACILIFPPYQHKQLGKLLMGVSYKLSAWEWEGGIIGGPERPLSEMGRRSYVRFWEERISRFFLLGPPGAEPYGRNIASASTSSSWSPRPMGGGSKGAKRKAACEEMTIREIGQATGMLVEDVITALKEMGIVEPEKPGKKRKRAPLSSTATTTTATGVVDSDAAEAVVRKQSVLEWAKIHRVDLKDPVAEEGFLGEWAPEDEDQEDEETDSGD</sequence>
<evidence type="ECO:0000256" key="15">
    <source>
        <dbReference type="SAM" id="MobiDB-lite"/>
    </source>
</evidence>
<dbReference type="InterPro" id="IPR050603">
    <property type="entry name" value="MYST_HAT"/>
</dbReference>
<dbReference type="GO" id="GO:0046972">
    <property type="term" value="F:histone H4K16 acetyltransferase activity"/>
    <property type="evidence" value="ECO:0007669"/>
    <property type="project" value="TreeGrafter"/>
</dbReference>
<proteinExistence type="inferred from homology"/>
<accession>A0A8H7Z9G3</accession>
<dbReference type="PANTHER" id="PTHR10615">
    <property type="entry name" value="HISTONE ACETYLTRANSFERASE"/>
    <property type="match status" value="1"/>
</dbReference>
<dbReference type="GO" id="GO:0006355">
    <property type="term" value="P:regulation of DNA-templated transcription"/>
    <property type="evidence" value="ECO:0007669"/>
    <property type="project" value="InterPro"/>
</dbReference>
<dbReference type="Gene3D" id="3.30.60.60">
    <property type="entry name" value="N-acetyl transferase-like"/>
    <property type="match status" value="1"/>
</dbReference>
<keyword evidence="8" id="KW-0007">Acetylation</keyword>
<comment type="caution">
    <text evidence="17">The sequence shown here is derived from an EMBL/GenBank/DDBJ whole genome shotgun (WGS) entry which is preliminary data.</text>
</comment>
<evidence type="ECO:0000256" key="2">
    <source>
        <dbReference type="ARBA" id="ARBA00010107"/>
    </source>
</evidence>
<dbReference type="InterPro" id="IPR002717">
    <property type="entry name" value="HAT_MYST-type"/>
</dbReference>
<evidence type="ECO:0000256" key="9">
    <source>
        <dbReference type="ARBA" id="ARBA00023015"/>
    </source>
</evidence>
<comment type="similarity">
    <text evidence="2">Belongs to the MYST (SAS/MOZ) family.</text>
</comment>
<dbReference type="GO" id="GO:0008270">
    <property type="term" value="F:zinc ion binding"/>
    <property type="evidence" value="ECO:0007669"/>
    <property type="project" value="UniProtKB-KW"/>
</dbReference>
<keyword evidence="10" id="KW-0804">Transcription</keyword>
<keyword evidence="11" id="KW-0539">Nucleus</keyword>
<feature type="active site" description="Proton donor/acceptor" evidence="14">
    <location>
        <position position="203"/>
    </location>
</feature>
<dbReference type="EC" id="2.3.1.48" evidence="3"/>
<name>A0A8H7Z9G3_AJECA</name>
<keyword evidence="6" id="KW-0863">Zinc-finger</keyword>
<evidence type="ECO:0000256" key="11">
    <source>
        <dbReference type="ARBA" id="ARBA00023242"/>
    </source>
</evidence>
<evidence type="ECO:0000259" key="16">
    <source>
        <dbReference type="PROSITE" id="PS51726"/>
    </source>
</evidence>
<evidence type="ECO:0000256" key="6">
    <source>
        <dbReference type="ARBA" id="ARBA00022771"/>
    </source>
</evidence>
<dbReference type="InterPro" id="IPR016181">
    <property type="entry name" value="Acyl_CoA_acyltransferase"/>
</dbReference>
<feature type="compositionally biased region" description="Acidic residues" evidence="15">
    <location>
        <begin position="362"/>
        <end position="377"/>
    </location>
</feature>
<dbReference type="Gene3D" id="1.10.10.10">
    <property type="entry name" value="Winged helix-like DNA-binding domain superfamily/Winged helix DNA-binding domain"/>
    <property type="match status" value="1"/>
</dbReference>
<comment type="subcellular location">
    <subcellularLocation>
        <location evidence="1">Nucleus</location>
    </subcellularLocation>
</comment>
<keyword evidence="7" id="KW-0862">Zinc</keyword>
<evidence type="ECO:0000256" key="4">
    <source>
        <dbReference type="ARBA" id="ARBA00022679"/>
    </source>
</evidence>
<feature type="region of interest" description="Disordered" evidence="15">
    <location>
        <begin position="352"/>
        <end position="377"/>
    </location>
</feature>
<evidence type="ECO:0000256" key="3">
    <source>
        <dbReference type="ARBA" id="ARBA00013184"/>
    </source>
</evidence>
<protein>
    <recommendedName>
        <fullName evidence="3">histone acetyltransferase</fullName>
        <ecNumber evidence="3">2.3.1.48</ecNumber>
    </recommendedName>
</protein>
<dbReference type="EMBL" id="JAEVHI010000001">
    <property type="protein sequence ID" value="KAG5303690.1"/>
    <property type="molecule type" value="Genomic_DNA"/>
</dbReference>
<dbReference type="GO" id="GO:0035267">
    <property type="term" value="C:NuA4 histone acetyltransferase complex"/>
    <property type="evidence" value="ECO:0007669"/>
    <property type="project" value="TreeGrafter"/>
</dbReference>
<evidence type="ECO:0000256" key="13">
    <source>
        <dbReference type="ARBA" id="ARBA00045805"/>
    </source>
</evidence>
<evidence type="ECO:0000256" key="1">
    <source>
        <dbReference type="ARBA" id="ARBA00004123"/>
    </source>
</evidence>
<comment type="function">
    <text evidence="13">Catalytic component of the NuA4 histone acetyltransferase (HAT) complex which is involved in epigenetic transcriptional activation of selected genes principally by acetylation of nucleosomal histones H4, H3, H2B, H2A and H2A variant H2A.Z. Acetylates histone H4 to form H4K5ac, H4K8ac, H4K12ac and H4K16ac, histone H3 to form H3K14ac, and histone H2A to form H2AK4ac and H2AK7ac. The NuA4 complex is involved in the DNA damage response and is required for chromosome segregation. The NuA4 complex plays a direct role in repair of DNA double-strand breaks (DSBs) through homologous recombination. Recruitment to promoters depends on H3K4me. Also acetylates non-histone proteins. In addition to protein acetyltransferase, can use different acyl-CoA substrates, such as 2-hydroxyisobutanoyl-CoA (2-hydroxyisobutyryl-CoA) or (2E)-butenoyl-CoA (crotonyl-CoA), and is able to mediate protein 2-hydroxyisobutyrylation and crotonylation, respectively.</text>
</comment>
<dbReference type="Proteomes" id="UP000670092">
    <property type="component" value="Unassembled WGS sequence"/>
</dbReference>
<dbReference type="GO" id="GO:0005634">
    <property type="term" value="C:nucleus"/>
    <property type="evidence" value="ECO:0007669"/>
    <property type="project" value="UniProtKB-SubCell"/>
</dbReference>
<dbReference type="Pfam" id="PF17772">
    <property type="entry name" value="zf-MYST"/>
    <property type="match status" value="1"/>
</dbReference>
<dbReference type="VEuPathDB" id="FungiDB:I7I52_01763"/>
<evidence type="ECO:0000256" key="7">
    <source>
        <dbReference type="ARBA" id="ARBA00022833"/>
    </source>
</evidence>
<keyword evidence="9" id="KW-0805">Transcription regulation</keyword>
<keyword evidence="5" id="KW-0479">Metal-binding</keyword>
<evidence type="ECO:0000313" key="18">
    <source>
        <dbReference type="Proteomes" id="UP000670092"/>
    </source>
</evidence>
<gene>
    <name evidence="17" type="primary">TIP60</name>
    <name evidence="17" type="ORF">I7I52_01763</name>
</gene>
<evidence type="ECO:0000256" key="14">
    <source>
        <dbReference type="PIRSR" id="PIRSR602717-51"/>
    </source>
</evidence>
<dbReference type="SUPFAM" id="SSF55729">
    <property type="entry name" value="Acyl-CoA N-acyltransferases (Nat)"/>
    <property type="match status" value="1"/>
</dbReference>
<dbReference type="AlphaFoldDB" id="A0A8H7Z9G3"/>
<evidence type="ECO:0000256" key="12">
    <source>
        <dbReference type="ARBA" id="ARBA00023315"/>
    </source>
</evidence>
<dbReference type="InterPro" id="IPR036388">
    <property type="entry name" value="WH-like_DNA-bd_sf"/>
</dbReference>
<keyword evidence="12" id="KW-0012">Acyltransferase</keyword>
<feature type="region of interest" description="Disordered" evidence="15">
    <location>
        <begin position="1"/>
        <end position="21"/>
    </location>
</feature>
<dbReference type="Pfam" id="PF01853">
    <property type="entry name" value="MOZ_SAS"/>
    <property type="match status" value="1"/>
</dbReference>
<evidence type="ECO:0000313" key="17">
    <source>
        <dbReference type="EMBL" id="KAG5303690.1"/>
    </source>
</evidence>
<keyword evidence="4 17" id="KW-0808">Transferase</keyword>
<dbReference type="Gene3D" id="3.40.630.30">
    <property type="match status" value="1"/>
</dbReference>
<reference evidence="17 18" key="1">
    <citation type="submission" date="2021-01" db="EMBL/GenBank/DDBJ databases">
        <title>Chromosome-level genome assembly of a human fungal pathogen reveals clustering of transcriptionally co-regulated genes.</title>
        <authorList>
            <person name="Voorhies M."/>
            <person name="Cohen S."/>
            <person name="Shea T.P."/>
            <person name="Petrus S."/>
            <person name="Munoz J.F."/>
            <person name="Poplawski S."/>
            <person name="Goldman W.E."/>
            <person name="Michael T."/>
            <person name="Cuomo C.A."/>
            <person name="Sil A."/>
            <person name="Beyhan S."/>
        </authorList>
    </citation>
    <scope>NUCLEOTIDE SEQUENCE [LARGE SCALE GENOMIC DNA]</scope>
    <source>
        <strain evidence="17 18">G184AR</strain>
    </source>
</reference>
<dbReference type="PROSITE" id="PS51726">
    <property type="entry name" value="MYST_HAT"/>
    <property type="match status" value="1"/>
</dbReference>
<dbReference type="InterPro" id="IPR040706">
    <property type="entry name" value="Zf-MYST"/>
</dbReference>
<dbReference type="OrthoDB" id="787137at2759"/>
<evidence type="ECO:0000256" key="5">
    <source>
        <dbReference type="ARBA" id="ARBA00022723"/>
    </source>
</evidence>